<dbReference type="InterPro" id="IPR036236">
    <property type="entry name" value="Znf_C2H2_sf"/>
</dbReference>
<evidence type="ECO:0000256" key="12">
    <source>
        <dbReference type="SAM" id="MobiDB-lite"/>
    </source>
</evidence>
<keyword evidence="10" id="KW-0539">Nucleus</keyword>
<evidence type="ECO:0000256" key="11">
    <source>
        <dbReference type="PROSITE-ProRule" id="PRU00042"/>
    </source>
</evidence>
<keyword evidence="5 11" id="KW-0863">Zinc-finger</keyword>
<dbReference type="GO" id="GO:0003677">
    <property type="term" value="F:DNA binding"/>
    <property type="evidence" value="ECO:0007669"/>
    <property type="project" value="UniProtKB-KW"/>
</dbReference>
<gene>
    <name evidence="14" type="ORF">GSONMT00049960001</name>
</gene>
<evidence type="ECO:0000313" key="15">
    <source>
        <dbReference type="Proteomes" id="UP000193380"/>
    </source>
</evidence>
<dbReference type="PANTHER" id="PTHR22979:SF3">
    <property type="entry name" value="ZINC FINGER PROTEIN 512B"/>
    <property type="match status" value="1"/>
</dbReference>
<evidence type="ECO:0000256" key="4">
    <source>
        <dbReference type="ARBA" id="ARBA00022737"/>
    </source>
</evidence>
<dbReference type="SUPFAM" id="SSF57667">
    <property type="entry name" value="beta-beta-alpha zinc fingers"/>
    <property type="match status" value="2"/>
</dbReference>
<dbReference type="EMBL" id="FR907956">
    <property type="protein sequence ID" value="CDQ87504.1"/>
    <property type="molecule type" value="Genomic_DNA"/>
</dbReference>
<evidence type="ECO:0000256" key="7">
    <source>
        <dbReference type="ARBA" id="ARBA00023015"/>
    </source>
</evidence>
<dbReference type="STRING" id="8022.A0A060YDM3"/>
<dbReference type="FunFam" id="3.30.160.60:FF:000820">
    <property type="entry name" value="Zinc finger protein 512B"/>
    <property type="match status" value="1"/>
</dbReference>
<dbReference type="PaxDb" id="8022-A0A060YDM3"/>
<comment type="subcellular location">
    <subcellularLocation>
        <location evidence="1">Nucleus</location>
    </subcellularLocation>
</comment>
<keyword evidence="8" id="KW-0238">DNA-binding</keyword>
<evidence type="ECO:0000313" key="14">
    <source>
        <dbReference type="EMBL" id="CDQ87504.1"/>
    </source>
</evidence>
<sequence length="171" mass="19236">MSLDLFPFPPLLNLDHTHVYTHVTSSHTLYVSGMNKVEEKLKAGRVKRPEGGLFSEEPQRKNPGPASRRDPPPLTSGTPAEAQWQHAISERGEVLCPTCSIVTRKTVSGLKKHMEICQKLQDALKCQECHKQFRSKAGLNYHTMAEHSSKVHTGTHTHTHTHTHTFFPEVD</sequence>
<dbReference type="PROSITE" id="PS50157">
    <property type="entry name" value="ZINC_FINGER_C2H2_2"/>
    <property type="match status" value="1"/>
</dbReference>
<keyword evidence="7" id="KW-0805">Transcription regulation</keyword>
<evidence type="ECO:0000256" key="1">
    <source>
        <dbReference type="ARBA" id="ARBA00004123"/>
    </source>
</evidence>
<name>A0A060YDM3_ONCMY</name>
<accession>A0A060YDM3</accession>
<dbReference type="GO" id="GO:0008270">
    <property type="term" value="F:zinc ion binding"/>
    <property type="evidence" value="ECO:0007669"/>
    <property type="project" value="UniProtKB-KW"/>
</dbReference>
<dbReference type="AlphaFoldDB" id="A0A060YDM3"/>
<dbReference type="PROSITE" id="PS00028">
    <property type="entry name" value="ZINC_FINGER_C2H2_1"/>
    <property type="match status" value="1"/>
</dbReference>
<evidence type="ECO:0000256" key="10">
    <source>
        <dbReference type="ARBA" id="ARBA00023242"/>
    </source>
</evidence>
<dbReference type="InterPro" id="IPR052274">
    <property type="entry name" value="Krueppel_C2H2_Zn-finger"/>
</dbReference>
<feature type="region of interest" description="Disordered" evidence="12">
    <location>
        <begin position="45"/>
        <end position="79"/>
    </location>
</feature>
<evidence type="ECO:0000256" key="6">
    <source>
        <dbReference type="ARBA" id="ARBA00022833"/>
    </source>
</evidence>
<evidence type="ECO:0000256" key="8">
    <source>
        <dbReference type="ARBA" id="ARBA00023125"/>
    </source>
</evidence>
<evidence type="ECO:0000256" key="9">
    <source>
        <dbReference type="ARBA" id="ARBA00023163"/>
    </source>
</evidence>
<dbReference type="Pfam" id="PF21276">
    <property type="entry name" value="ZNF512_C2HC"/>
    <property type="match status" value="1"/>
</dbReference>
<evidence type="ECO:0000259" key="13">
    <source>
        <dbReference type="PROSITE" id="PS50157"/>
    </source>
</evidence>
<dbReference type="Gene3D" id="3.30.160.60">
    <property type="entry name" value="Classic Zinc Finger"/>
    <property type="match status" value="1"/>
</dbReference>
<proteinExistence type="inferred from homology"/>
<reference evidence="14" key="2">
    <citation type="submission" date="2014-03" db="EMBL/GenBank/DDBJ databases">
        <authorList>
            <person name="Genoscope - CEA"/>
        </authorList>
    </citation>
    <scope>NUCLEOTIDE SEQUENCE</scope>
</reference>
<keyword evidence="4" id="KW-0677">Repeat</keyword>
<keyword evidence="6" id="KW-0862">Zinc</keyword>
<organism evidence="14 15">
    <name type="scientific">Oncorhynchus mykiss</name>
    <name type="common">Rainbow trout</name>
    <name type="synonym">Salmo gairdneri</name>
    <dbReference type="NCBI Taxonomy" id="8022"/>
    <lineage>
        <taxon>Eukaryota</taxon>
        <taxon>Metazoa</taxon>
        <taxon>Chordata</taxon>
        <taxon>Craniata</taxon>
        <taxon>Vertebrata</taxon>
        <taxon>Euteleostomi</taxon>
        <taxon>Actinopterygii</taxon>
        <taxon>Neopterygii</taxon>
        <taxon>Teleostei</taxon>
        <taxon>Protacanthopterygii</taxon>
        <taxon>Salmoniformes</taxon>
        <taxon>Salmonidae</taxon>
        <taxon>Salmoninae</taxon>
        <taxon>Oncorhynchus</taxon>
    </lineage>
</organism>
<keyword evidence="9" id="KW-0804">Transcription</keyword>
<feature type="domain" description="C2H2-type" evidence="13">
    <location>
        <begin position="124"/>
        <end position="157"/>
    </location>
</feature>
<dbReference type="GO" id="GO:0005634">
    <property type="term" value="C:nucleus"/>
    <property type="evidence" value="ECO:0007669"/>
    <property type="project" value="UniProtKB-SubCell"/>
</dbReference>
<dbReference type="Proteomes" id="UP000193380">
    <property type="component" value="Unassembled WGS sequence"/>
</dbReference>
<feature type="compositionally biased region" description="Basic residues" evidence="12">
    <location>
        <begin position="153"/>
        <end position="163"/>
    </location>
</feature>
<evidence type="ECO:0000256" key="5">
    <source>
        <dbReference type="ARBA" id="ARBA00022771"/>
    </source>
</evidence>
<evidence type="ECO:0000256" key="2">
    <source>
        <dbReference type="ARBA" id="ARBA00006991"/>
    </source>
</evidence>
<protein>
    <recommendedName>
        <fullName evidence="13">C2H2-type domain-containing protein</fullName>
    </recommendedName>
</protein>
<evidence type="ECO:0000256" key="3">
    <source>
        <dbReference type="ARBA" id="ARBA00022723"/>
    </source>
</evidence>
<comment type="similarity">
    <text evidence="2">Belongs to the krueppel C2H2-type zinc-finger protein family.</text>
</comment>
<dbReference type="InterPro" id="IPR013087">
    <property type="entry name" value="Znf_C2H2_type"/>
</dbReference>
<reference evidence="14" key="1">
    <citation type="journal article" date="2014" name="Nat. Commun.">
        <title>The rainbow trout genome provides novel insights into evolution after whole-genome duplication in vertebrates.</title>
        <authorList>
            <person name="Berthelot C."/>
            <person name="Brunet F."/>
            <person name="Chalopin D."/>
            <person name="Juanchich A."/>
            <person name="Bernard M."/>
            <person name="Noel B."/>
            <person name="Bento P."/>
            <person name="Da Silva C."/>
            <person name="Labadie K."/>
            <person name="Alberti A."/>
            <person name="Aury J.M."/>
            <person name="Louis A."/>
            <person name="Dehais P."/>
            <person name="Bardou P."/>
            <person name="Montfort J."/>
            <person name="Klopp C."/>
            <person name="Cabau C."/>
            <person name="Gaspin C."/>
            <person name="Thorgaard G.H."/>
            <person name="Boussaha M."/>
            <person name="Quillet E."/>
            <person name="Guyomard R."/>
            <person name="Galiana D."/>
            <person name="Bobe J."/>
            <person name="Volff J.N."/>
            <person name="Genet C."/>
            <person name="Wincker P."/>
            <person name="Jaillon O."/>
            <person name="Roest Crollius H."/>
            <person name="Guiguen Y."/>
        </authorList>
    </citation>
    <scope>NUCLEOTIDE SEQUENCE [LARGE SCALE GENOMIC DNA]</scope>
</reference>
<feature type="region of interest" description="Disordered" evidence="12">
    <location>
        <begin position="151"/>
        <end position="171"/>
    </location>
</feature>
<keyword evidence="3" id="KW-0479">Metal-binding</keyword>
<dbReference type="InterPro" id="IPR048408">
    <property type="entry name" value="ZNF512_C2HC"/>
</dbReference>
<dbReference type="PANTHER" id="PTHR22979">
    <property type="entry name" value="ZINC FINGER PROTEIN-RELATED"/>
    <property type="match status" value="1"/>
</dbReference>